<dbReference type="STRING" id="56110.Oscil6304_4408"/>
<proteinExistence type="predicted"/>
<feature type="domain" description="Putative restriction endonuclease" evidence="1">
    <location>
        <begin position="101"/>
        <end position="267"/>
    </location>
</feature>
<sequence length="276" mass="31647">MYSLLKRDELEFAQQRFISLGYLTRFLAAVRHRERQQDVMPLLETGKFSYTGEENPLGRPLYCKPRLLNRQPWQNPRRHSQTVQEKTVMTPAIQSLTEITLEDFLQLPETKPASDYINGVIYQKPMPQGEHSRLQARLLSLINQLGEPQNLASAFPELRCTFGGSAIVPDIAVFEWHRIPRKPNGRVENRFTIAPDWTIEILSPDQSATRVIQKIILCLNHGTKLGWLVDPEDESVLIFKPNQNPELKTGDDALPGLSILTDWQLSAQDLFGWLYS</sequence>
<dbReference type="HOGENOM" id="CLU_1007754_0_0_3"/>
<dbReference type="SUPFAM" id="SSF52980">
    <property type="entry name" value="Restriction endonuclease-like"/>
    <property type="match status" value="1"/>
</dbReference>
<dbReference type="KEGG" id="oac:Oscil6304_4408"/>
<dbReference type="InterPro" id="IPR011335">
    <property type="entry name" value="Restrct_endonuc-II-like"/>
</dbReference>
<dbReference type="AlphaFoldDB" id="K9TNF8"/>
<protein>
    <recommendedName>
        <fullName evidence="1">Putative restriction endonuclease domain-containing protein</fullName>
    </recommendedName>
</protein>
<dbReference type="InParanoid" id="K9TNF8"/>
<evidence type="ECO:0000313" key="2">
    <source>
        <dbReference type="EMBL" id="AFY83928.1"/>
    </source>
</evidence>
<dbReference type="PANTHER" id="PTHR34107:SF5">
    <property type="entry name" value="SLL1355 PROTEIN"/>
    <property type="match status" value="1"/>
</dbReference>
<accession>K9TNF8</accession>
<organism evidence="2 3">
    <name type="scientific">Oscillatoria acuminata PCC 6304</name>
    <dbReference type="NCBI Taxonomy" id="56110"/>
    <lineage>
        <taxon>Bacteria</taxon>
        <taxon>Bacillati</taxon>
        <taxon>Cyanobacteriota</taxon>
        <taxon>Cyanophyceae</taxon>
        <taxon>Oscillatoriophycideae</taxon>
        <taxon>Oscillatoriales</taxon>
        <taxon>Oscillatoriaceae</taxon>
        <taxon>Oscillatoria</taxon>
    </lineage>
</organism>
<evidence type="ECO:0000259" key="1">
    <source>
        <dbReference type="Pfam" id="PF05685"/>
    </source>
</evidence>
<name>K9TNF8_9CYAN</name>
<dbReference type="CDD" id="cd06260">
    <property type="entry name" value="DUF820-like"/>
    <property type="match status" value="1"/>
</dbReference>
<dbReference type="InterPro" id="IPR012296">
    <property type="entry name" value="Nuclease_put_TT1808"/>
</dbReference>
<dbReference type="eggNOG" id="COG4636">
    <property type="taxonomic scope" value="Bacteria"/>
</dbReference>
<dbReference type="Pfam" id="PF05685">
    <property type="entry name" value="Uma2"/>
    <property type="match status" value="1"/>
</dbReference>
<dbReference type="PATRIC" id="fig|56110.3.peg.5363"/>
<dbReference type="EMBL" id="CP003607">
    <property type="protein sequence ID" value="AFY83928.1"/>
    <property type="molecule type" value="Genomic_DNA"/>
</dbReference>
<dbReference type="Proteomes" id="UP000010367">
    <property type="component" value="Chromosome"/>
</dbReference>
<dbReference type="Gene3D" id="3.90.1570.10">
    <property type="entry name" value="tt1808, chain A"/>
    <property type="match status" value="1"/>
</dbReference>
<evidence type="ECO:0000313" key="3">
    <source>
        <dbReference type="Proteomes" id="UP000010367"/>
    </source>
</evidence>
<dbReference type="InterPro" id="IPR008538">
    <property type="entry name" value="Uma2"/>
</dbReference>
<gene>
    <name evidence="2" type="ORF">Oscil6304_4408</name>
</gene>
<keyword evidence="3" id="KW-1185">Reference proteome</keyword>
<dbReference type="PANTHER" id="PTHR34107">
    <property type="entry name" value="SLL0198 PROTEIN-RELATED"/>
    <property type="match status" value="1"/>
</dbReference>
<reference evidence="2 3" key="1">
    <citation type="submission" date="2012-06" db="EMBL/GenBank/DDBJ databases">
        <title>Finished chromosome of genome of Oscillatoria acuminata PCC 6304.</title>
        <authorList>
            <consortium name="US DOE Joint Genome Institute"/>
            <person name="Gugger M."/>
            <person name="Coursin T."/>
            <person name="Rippka R."/>
            <person name="Tandeau De Marsac N."/>
            <person name="Huntemann M."/>
            <person name="Wei C.-L."/>
            <person name="Han J."/>
            <person name="Detter J.C."/>
            <person name="Han C."/>
            <person name="Tapia R."/>
            <person name="Davenport K."/>
            <person name="Daligault H."/>
            <person name="Erkkila T."/>
            <person name="Gu W."/>
            <person name="Munk A.C.C."/>
            <person name="Teshima H."/>
            <person name="Xu Y."/>
            <person name="Chain P."/>
            <person name="Chen A."/>
            <person name="Krypides N."/>
            <person name="Mavromatis K."/>
            <person name="Markowitz V."/>
            <person name="Szeto E."/>
            <person name="Ivanova N."/>
            <person name="Mikhailova N."/>
            <person name="Ovchinnikova G."/>
            <person name="Pagani I."/>
            <person name="Pati A."/>
            <person name="Goodwin L."/>
            <person name="Peters L."/>
            <person name="Pitluck S."/>
            <person name="Woyke T."/>
            <person name="Kerfeld C."/>
        </authorList>
    </citation>
    <scope>NUCLEOTIDE SEQUENCE [LARGE SCALE GENOMIC DNA]</scope>
    <source>
        <strain evidence="2 3">PCC 6304</strain>
    </source>
</reference>